<proteinExistence type="predicted"/>
<accession>A0AB34H8Y2</accession>
<evidence type="ECO:0000313" key="1">
    <source>
        <dbReference type="EMBL" id="KAJ8788643.1"/>
    </source>
</evidence>
<keyword evidence="2" id="KW-1185">Reference proteome</keyword>
<dbReference type="AlphaFoldDB" id="A0AB34H8Y2"/>
<protein>
    <submittedName>
        <fullName evidence="1">Uncharacterized protein</fullName>
    </submittedName>
</protein>
<name>A0AB34H8Y2_ESCRO</name>
<dbReference type="Proteomes" id="UP001159641">
    <property type="component" value="Unassembled WGS sequence"/>
</dbReference>
<evidence type="ECO:0000313" key="2">
    <source>
        <dbReference type="Proteomes" id="UP001159641"/>
    </source>
</evidence>
<organism evidence="1 2">
    <name type="scientific">Eschrichtius robustus</name>
    <name type="common">California gray whale</name>
    <name type="synonym">Eschrichtius gibbosus</name>
    <dbReference type="NCBI Taxonomy" id="9764"/>
    <lineage>
        <taxon>Eukaryota</taxon>
        <taxon>Metazoa</taxon>
        <taxon>Chordata</taxon>
        <taxon>Craniata</taxon>
        <taxon>Vertebrata</taxon>
        <taxon>Euteleostomi</taxon>
        <taxon>Mammalia</taxon>
        <taxon>Eutheria</taxon>
        <taxon>Laurasiatheria</taxon>
        <taxon>Artiodactyla</taxon>
        <taxon>Whippomorpha</taxon>
        <taxon>Cetacea</taxon>
        <taxon>Mysticeti</taxon>
        <taxon>Eschrichtiidae</taxon>
        <taxon>Eschrichtius</taxon>
    </lineage>
</organism>
<sequence>MTLQQPEAPCVLPGMLSLAHRTLAVAGCTGSRGEFHLLTGCHTQRPCTRLALQTTVPPVKWLLQTPQLLGRVQIQNGGGKLHAETLHPHSVRMPSASQGLSNVSFVFQDPSSLPY</sequence>
<reference evidence="1 2" key="1">
    <citation type="submission" date="2022-11" db="EMBL/GenBank/DDBJ databases">
        <title>Whole genome sequence of Eschrichtius robustus ER-17-0199.</title>
        <authorList>
            <person name="Bruniche-Olsen A."/>
            <person name="Black A.N."/>
            <person name="Fields C.J."/>
            <person name="Walden K."/>
            <person name="Dewoody J.A."/>
        </authorList>
    </citation>
    <scope>NUCLEOTIDE SEQUENCE [LARGE SCALE GENOMIC DNA]</scope>
    <source>
        <strain evidence="1">ER-17-0199</strain>
        <tissue evidence="1">Blubber</tissue>
    </source>
</reference>
<dbReference type="EMBL" id="JAIQCJ010001602">
    <property type="protein sequence ID" value="KAJ8788643.1"/>
    <property type="molecule type" value="Genomic_DNA"/>
</dbReference>
<comment type="caution">
    <text evidence="1">The sequence shown here is derived from an EMBL/GenBank/DDBJ whole genome shotgun (WGS) entry which is preliminary data.</text>
</comment>
<gene>
    <name evidence="1" type="ORF">J1605_005374</name>
</gene>